<evidence type="ECO:0000259" key="12">
    <source>
        <dbReference type="Pfam" id="PF01529"/>
    </source>
</evidence>
<evidence type="ECO:0000256" key="5">
    <source>
        <dbReference type="ARBA" id="ARBA00023136"/>
    </source>
</evidence>
<dbReference type="GeneID" id="15804620"/>
<keyword evidence="6" id="KW-0564">Palmitate</keyword>
<feature type="transmembrane region" description="Helical" evidence="10">
    <location>
        <begin position="31"/>
        <end position="48"/>
    </location>
</feature>
<dbReference type="GO" id="GO:0006612">
    <property type="term" value="P:protein targeting to membrane"/>
    <property type="evidence" value="ECO:0007669"/>
    <property type="project" value="TreeGrafter"/>
</dbReference>
<evidence type="ECO:0000256" key="8">
    <source>
        <dbReference type="ARBA" id="ARBA00023315"/>
    </source>
</evidence>
<dbReference type="PROSITE" id="PS50216">
    <property type="entry name" value="DHHC"/>
    <property type="match status" value="1"/>
</dbReference>
<feature type="transmembrane region" description="Helical" evidence="10">
    <location>
        <begin position="170"/>
        <end position="193"/>
    </location>
</feature>
<dbReference type="InterPro" id="IPR039859">
    <property type="entry name" value="PFA4/ZDH16/20/ERF2-like"/>
</dbReference>
<keyword evidence="13" id="KW-0560">Oxidoreductase</keyword>
<reference evidence="13 14" key="1">
    <citation type="journal article" date="2012" name="BMC Genomics">
        <title>Comparative genomic analysis and phylogenetic position of Theileria equi.</title>
        <authorList>
            <person name="Kappmeyer L.S."/>
            <person name="Thiagarajan M."/>
            <person name="Herndon D.R."/>
            <person name="Ramsay J.D."/>
            <person name="Caler E."/>
            <person name="Djikeng A."/>
            <person name="Gillespie J.J."/>
            <person name="Lau A.O."/>
            <person name="Roalson E.H."/>
            <person name="Silva J.C."/>
            <person name="Silva M.G."/>
            <person name="Suarez C.E."/>
            <person name="Ueti M.W."/>
            <person name="Nene V.M."/>
            <person name="Mealey R.H."/>
            <person name="Knowles D.P."/>
            <person name="Brayton K.A."/>
        </authorList>
    </citation>
    <scope>NUCLEOTIDE SEQUENCE [LARGE SCALE GENOMIC DNA]</scope>
    <source>
        <strain evidence="13 14">WA</strain>
    </source>
</reference>
<evidence type="ECO:0000256" key="7">
    <source>
        <dbReference type="ARBA" id="ARBA00023288"/>
    </source>
</evidence>
<keyword evidence="2 10" id="KW-0808">Transferase</keyword>
<protein>
    <recommendedName>
        <fullName evidence="10">Palmitoyltransferase</fullName>
        <ecNumber evidence="10">2.3.1.225</ecNumber>
    </recommendedName>
</protein>
<keyword evidence="8 10" id="KW-0012">Acyltransferase</keyword>
<dbReference type="PANTHER" id="PTHR22883">
    <property type="entry name" value="ZINC FINGER DHHC DOMAIN CONTAINING PROTEIN"/>
    <property type="match status" value="1"/>
</dbReference>
<keyword evidence="4 10" id="KW-1133">Transmembrane helix</keyword>
<dbReference type="AlphaFoldDB" id="L0B1M6"/>
<dbReference type="GO" id="GO:0005794">
    <property type="term" value="C:Golgi apparatus"/>
    <property type="evidence" value="ECO:0007669"/>
    <property type="project" value="TreeGrafter"/>
</dbReference>
<feature type="domain" description="Palmitoyltransferase DHHC" evidence="12">
    <location>
        <begin position="126"/>
        <end position="247"/>
    </location>
</feature>
<evidence type="ECO:0000256" key="1">
    <source>
        <dbReference type="ARBA" id="ARBA00004127"/>
    </source>
</evidence>
<accession>L0B1M6</accession>
<gene>
    <name evidence="13" type="ORF">BEWA_005640</name>
</gene>
<feature type="compositionally biased region" description="Basic and acidic residues" evidence="11">
    <location>
        <begin position="406"/>
        <end position="420"/>
    </location>
</feature>
<dbReference type="PANTHER" id="PTHR22883:SF43">
    <property type="entry name" value="PALMITOYLTRANSFERASE APP"/>
    <property type="match status" value="1"/>
</dbReference>
<dbReference type="EC" id="2.3.1.225" evidence="10"/>
<dbReference type="EMBL" id="CP001670">
    <property type="protein sequence ID" value="AFZ81156.1"/>
    <property type="molecule type" value="Genomic_DNA"/>
</dbReference>
<feature type="transmembrane region" description="Helical" evidence="10">
    <location>
        <begin position="213"/>
        <end position="236"/>
    </location>
</feature>
<evidence type="ECO:0000256" key="4">
    <source>
        <dbReference type="ARBA" id="ARBA00022989"/>
    </source>
</evidence>
<dbReference type="eggNOG" id="KOG1311">
    <property type="taxonomic scope" value="Eukaryota"/>
</dbReference>
<evidence type="ECO:0000256" key="9">
    <source>
        <dbReference type="ARBA" id="ARBA00048048"/>
    </source>
</evidence>
<dbReference type="OrthoDB" id="4096362at2759"/>
<evidence type="ECO:0000256" key="11">
    <source>
        <dbReference type="SAM" id="MobiDB-lite"/>
    </source>
</evidence>
<dbReference type="KEGG" id="beq:BEWA_005640"/>
<keyword evidence="3 10" id="KW-0812">Transmembrane</keyword>
<feature type="transmembrane region" description="Helical" evidence="10">
    <location>
        <begin position="60"/>
        <end position="82"/>
    </location>
</feature>
<dbReference type="VEuPathDB" id="PiroplasmaDB:BEWA_005640"/>
<dbReference type="GO" id="GO:0019706">
    <property type="term" value="F:protein-cysteine S-palmitoyltransferase activity"/>
    <property type="evidence" value="ECO:0007669"/>
    <property type="project" value="UniProtKB-EC"/>
</dbReference>
<evidence type="ECO:0000256" key="3">
    <source>
        <dbReference type="ARBA" id="ARBA00022692"/>
    </source>
</evidence>
<evidence type="ECO:0000256" key="10">
    <source>
        <dbReference type="RuleBase" id="RU079119"/>
    </source>
</evidence>
<dbReference type="Pfam" id="PF01529">
    <property type="entry name" value="DHHC"/>
    <property type="match status" value="1"/>
</dbReference>
<dbReference type="RefSeq" id="XP_004830822.1">
    <property type="nucleotide sequence ID" value="XM_004830765.1"/>
</dbReference>
<dbReference type="STRING" id="1537102.L0B1M6"/>
<comment type="domain">
    <text evidence="10">The DHHC domain is required for palmitoyltransferase activity.</text>
</comment>
<evidence type="ECO:0000256" key="2">
    <source>
        <dbReference type="ARBA" id="ARBA00022679"/>
    </source>
</evidence>
<organism evidence="13 14">
    <name type="scientific">Theileria equi strain WA</name>
    <dbReference type="NCBI Taxonomy" id="1537102"/>
    <lineage>
        <taxon>Eukaryota</taxon>
        <taxon>Sar</taxon>
        <taxon>Alveolata</taxon>
        <taxon>Apicomplexa</taxon>
        <taxon>Aconoidasida</taxon>
        <taxon>Piroplasmida</taxon>
        <taxon>Theileriidae</taxon>
        <taxon>Theileria</taxon>
    </lineage>
</organism>
<evidence type="ECO:0000256" key="6">
    <source>
        <dbReference type="ARBA" id="ARBA00023139"/>
    </source>
</evidence>
<feature type="region of interest" description="Disordered" evidence="11">
    <location>
        <begin position="393"/>
        <end position="420"/>
    </location>
</feature>
<dbReference type="GO" id="GO:0005783">
    <property type="term" value="C:endoplasmic reticulum"/>
    <property type="evidence" value="ECO:0007669"/>
    <property type="project" value="TreeGrafter"/>
</dbReference>
<sequence>MSDSVESITEKDTLGNKCLCFKTQIGLKRNLWSHISSIALLLFPYLLFGTTTLPWLGNFYGWTIPVVVVFLFCMSLILFFLASYTNPGILLRHHDPYNLYDHIKGGKRSSRILPQIEVVIHGKFLRIKYCYTCNMYRSPRSIHCSVCDVCVNKFDHHCKWLGNCIGSNNYLTFISFIVITFVITAMMVCFSIIRIVALSSEGGLSGILECGFLLLYILTTGWFIVGLMLYHLYLICTNQTTNEQLKSTYANYNPWNRGTRQNICDTFFSKVNIKTIYRYAPKGNQIYNPGANMYYFETDSSLEKKLKGIIEIYSMYNIDPPTYEENANSFASQSNDSNNISNASEDSHYDRLSITHTSIGTNFPGNNTKDIYGFQKYEEPNMIESIPNIKEPLEFSGDSKSNKNLPFKDEALNTSNNHERRNVVLPGDRHDYVSGAINRQGKVRKTIPDIQKESVNNKTATVYTTVNAFQTSERGIHVDSALNDPPEYKPDEHQRKQGFCCNLRM</sequence>
<evidence type="ECO:0000313" key="13">
    <source>
        <dbReference type="EMBL" id="AFZ81156.1"/>
    </source>
</evidence>
<comment type="catalytic activity">
    <reaction evidence="9 10">
        <text>L-cysteinyl-[protein] + hexadecanoyl-CoA = S-hexadecanoyl-L-cysteinyl-[protein] + CoA</text>
        <dbReference type="Rhea" id="RHEA:36683"/>
        <dbReference type="Rhea" id="RHEA-COMP:10131"/>
        <dbReference type="Rhea" id="RHEA-COMP:11032"/>
        <dbReference type="ChEBI" id="CHEBI:29950"/>
        <dbReference type="ChEBI" id="CHEBI:57287"/>
        <dbReference type="ChEBI" id="CHEBI:57379"/>
        <dbReference type="ChEBI" id="CHEBI:74151"/>
        <dbReference type="EC" id="2.3.1.225"/>
    </reaction>
</comment>
<dbReference type="GO" id="GO:0016491">
    <property type="term" value="F:oxidoreductase activity"/>
    <property type="evidence" value="ECO:0007669"/>
    <property type="project" value="UniProtKB-KW"/>
</dbReference>
<proteinExistence type="inferred from homology"/>
<evidence type="ECO:0000313" key="14">
    <source>
        <dbReference type="Proteomes" id="UP000031512"/>
    </source>
</evidence>
<comment type="subcellular location">
    <subcellularLocation>
        <location evidence="1">Endomembrane system</location>
        <topology evidence="1">Multi-pass membrane protein</topology>
    </subcellularLocation>
</comment>
<name>L0B1M6_THEEQ</name>
<keyword evidence="14" id="KW-1185">Reference proteome</keyword>
<dbReference type="InterPro" id="IPR001594">
    <property type="entry name" value="Palmitoyltrfase_DHHC"/>
</dbReference>
<keyword evidence="5 10" id="KW-0472">Membrane</keyword>
<dbReference type="Proteomes" id="UP000031512">
    <property type="component" value="Chromosome 3"/>
</dbReference>
<keyword evidence="7" id="KW-0449">Lipoprotein</keyword>
<comment type="similarity">
    <text evidence="10">Belongs to the DHHC palmitoyltransferase family.</text>
</comment>